<keyword evidence="11" id="KW-1185">Reference proteome</keyword>
<evidence type="ECO:0000256" key="6">
    <source>
        <dbReference type="ARBA" id="ARBA00022840"/>
    </source>
</evidence>
<dbReference type="PANTHER" id="PTHR44899:SF3">
    <property type="entry name" value="SERINE_THREONINE-PROTEIN KINASE NEK1"/>
    <property type="match status" value="1"/>
</dbReference>
<evidence type="ECO:0000256" key="2">
    <source>
        <dbReference type="ARBA" id="ARBA00022527"/>
    </source>
</evidence>
<organism evidence="10 11">
    <name type="scientific">Haematococcus lacustris</name>
    <name type="common">Green alga</name>
    <name type="synonym">Haematococcus pluvialis</name>
    <dbReference type="NCBI Taxonomy" id="44745"/>
    <lineage>
        <taxon>Eukaryota</taxon>
        <taxon>Viridiplantae</taxon>
        <taxon>Chlorophyta</taxon>
        <taxon>core chlorophytes</taxon>
        <taxon>Chlorophyceae</taxon>
        <taxon>CS clade</taxon>
        <taxon>Chlamydomonadales</taxon>
        <taxon>Haematococcaceae</taxon>
        <taxon>Haematococcus</taxon>
    </lineage>
</organism>
<feature type="domain" description="Protein kinase" evidence="9">
    <location>
        <begin position="1"/>
        <end position="127"/>
    </location>
</feature>
<dbReference type="InterPro" id="IPR051131">
    <property type="entry name" value="NEK_Ser/Thr_kinase_NIMA"/>
</dbReference>
<dbReference type="PROSITE" id="PS50011">
    <property type="entry name" value="PROTEIN_KINASE_DOM"/>
    <property type="match status" value="1"/>
</dbReference>
<gene>
    <name evidence="10" type="ORF">HaLaN_03566</name>
</gene>
<protein>
    <recommendedName>
        <fullName evidence="1">non-specific serine/threonine protein kinase</fullName>
        <ecNumber evidence="1">2.7.11.1</ecNumber>
    </recommendedName>
</protein>
<evidence type="ECO:0000313" key="11">
    <source>
        <dbReference type="Proteomes" id="UP000485058"/>
    </source>
</evidence>
<evidence type="ECO:0000256" key="3">
    <source>
        <dbReference type="ARBA" id="ARBA00022679"/>
    </source>
</evidence>
<evidence type="ECO:0000313" key="10">
    <source>
        <dbReference type="EMBL" id="GFH08581.1"/>
    </source>
</evidence>
<evidence type="ECO:0000256" key="4">
    <source>
        <dbReference type="ARBA" id="ARBA00022741"/>
    </source>
</evidence>
<dbReference type="Gene3D" id="1.10.510.10">
    <property type="entry name" value="Transferase(Phosphotransferase) domain 1"/>
    <property type="match status" value="1"/>
</dbReference>
<name>A0A699YGM7_HAELA</name>
<comment type="catalytic activity">
    <reaction evidence="7">
        <text>L-threonyl-[protein] + ATP = O-phospho-L-threonyl-[protein] + ADP + H(+)</text>
        <dbReference type="Rhea" id="RHEA:46608"/>
        <dbReference type="Rhea" id="RHEA-COMP:11060"/>
        <dbReference type="Rhea" id="RHEA-COMP:11605"/>
        <dbReference type="ChEBI" id="CHEBI:15378"/>
        <dbReference type="ChEBI" id="CHEBI:30013"/>
        <dbReference type="ChEBI" id="CHEBI:30616"/>
        <dbReference type="ChEBI" id="CHEBI:61977"/>
        <dbReference type="ChEBI" id="CHEBI:456216"/>
        <dbReference type="EC" id="2.7.11.1"/>
    </reaction>
</comment>
<reference evidence="10 11" key="1">
    <citation type="submission" date="2020-02" db="EMBL/GenBank/DDBJ databases">
        <title>Draft genome sequence of Haematococcus lacustris strain NIES-144.</title>
        <authorList>
            <person name="Morimoto D."/>
            <person name="Nakagawa S."/>
            <person name="Yoshida T."/>
            <person name="Sawayama S."/>
        </authorList>
    </citation>
    <scope>NUCLEOTIDE SEQUENCE [LARGE SCALE GENOMIC DNA]</scope>
    <source>
        <strain evidence="10 11">NIES-144</strain>
    </source>
</reference>
<evidence type="ECO:0000256" key="5">
    <source>
        <dbReference type="ARBA" id="ARBA00022777"/>
    </source>
</evidence>
<evidence type="ECO:0000256" key="8">
    <source>
        <dbReference type="ARBA" id="ARBA00048679"/>
    </source>
</evidence>
<accession>A0A699YGM7</accession>
<proteinExistence type="predicted"/>
<keyword evidence="4" id="KW-0547">Nucleotide-binding</keyword>
<evidence type="ECO:0000259" key="9">
    <source>
        <dbReference type="PROSITE" id="PS50011"/>
    </source>
</evidence>
<keyword evidence="3" id="KW-0808">Transferase</keyword>
<dbReference type="InterPro" id="IPR000719">
    <property type="entry name" value="Prot_kinase_dom"/>
</dbReference>
<comment type="catalytic activity">
    <reaction evidence="8">
        <text>L-seryl-[protein] + ATP = O-phospho-L-seryl-[protein] + ADP + H(+)</text>
        <dbReference type="Rhea" id="RHEA:17989"/>
        <dbReference type="Rhea" id="RHEA-COMP:9863"/>
        <dbReference type="Rhea" id="RHEA-COMP:11604"/>
        <dbReference type="ChEBI" id="CHEBI:15378"/>
        <dbReference type="ChEBI" id="CHEBI:29999"/>
        <dbReference type="ChEBI" id="CHEBI:30616"/>
        <dbReference type="ChEBI" id="CHEBI:83421"/>
        <dbReference type="ChEBI" id="CHEBI:456216"/>
        <dbReference type="EC" id="2.7.11.1"/>
    </reaction>
</comment>
<dbReference type="PANTHER" id="PTHR44899">
    <property type="entry name" value="CAMK FAMILY PROTEIN KINASE"/>
    <property type="match status" value="1"/>
</dbReference>
<keyword evidence="6" id="KW-0067">ATP-binding</keyword>
<evidence type="ECO:0000256" key="7">
    <source>
        <dbReference type="ARBA" id="ARBA00047899"/>
    </source>
</evidence>
<feature type="non-terminal residue" evidence="10">
    <location>
        <position position="1"/>
    </location>
</feature>
<keyword evidence="2" id="KW-0723">Serine/threonine-protein kinase</keyword>
<dbReference type="Proteomes" id="UP000485058">
    <property type="component" value="Unassembled WGS sequence"/>
</dbReference>
<evidence type="ECO:0000256" key="1">
    <source>
        <dbReference type="ARBA" id="ARBA00012513"/>
    </source>
</evidence>
<sequence>MAQLHHPFVVGKPFEESALRRWLAQLLLALHYLQHKGVLHVGEVRDIKTSNIFLCSQGYVQLGDFGLASVCDSGRASHDQSLVGTPHYMSPELLAAKGYHHPTDVWSLGCVMYELTALKPAFNAFNL</sequence>
<dbReference type="EC" id="2.7.11.1" evidence="1"/>
<dbReference type="InterPro" id="IPR011009">
    <property type="entry name" value="Kinase-like_dom_sf"/>
</dbReference>
<dbReference type="AlphaFoldDB" id="A0A699YGM7"/>
<keyword evidence="5 10" id="KW-0418">Kinase</keyword>
<dbReference type="GO" id="GO:0005524">
    <property type="term" value="F:ATP binding"/>
    <property type="evidence" value="ECO:0007669"/>
    <property type="project" value="UniProtKB-KW"/>
</dbReference>
<dbReference type="Pfam" id="PF00069">
    <property type="entry name" value="Pkinase"/>
    <property type="match status" value="1"/>
</dbReference>
<feature type="non-terminal residue" evidence="10">
    <location>
        <position position="127"/>
    </location>
</feature>
<dbReference type="GO" id="GO:0004674">
    <property type="term" value="F:protein serine/threonine kinase activity"/>
    <property type="evidence" value="ECO:0007669"/>
    <property type="project" value="UniProtKB-KW"/>
</dbReference>
<comment type="caution">
    <text evidence="10">The sequence shown here is derived from an EMBL/GenBank/DDBJ whole genome shotgun (WGS) entry which is preliminary data.</text>
</comment>
<dbReference type="SUPFAM" id="SSF56112">
    <property type="entry name" value="Protein kinase-like (PK-like)"/>
    <property type="match status" value="1"/>
</dbReference>
<dbReference type="SMART" id="SM00220">
    <property type="entry name" value="S_TKc"/>
    <property type="match status" value="1"/>
</dbReference>
<dbReference type="EMBL" id="BLLF01000170">
    <property type="protein sequence ID" value="GFH08581.1"/>
    <property type="molecule type" value="Genomic_DNA"/>
</dbReference>